<dbReference type="AlphaFoldDB" id="A0A7X2X341"/>
<evidence type="ECO:0000313" key="2">
    <source>
        <dbReference type="Proteomes" id="UP000441330"/>
    </source>
</evidence>
<dbReference type="EMBL" id="WMZJ01000002">
    <property type="protein sequence ID" value="MTS53884.1"/>
    <property type="molecule type" value="Genomic_DNA"/>
</dbReference>
<sequence length="92" mass="10612">MAIFGKNNDEKEVAQKQKYYNDAYPYFEKNNMLNILEKYPDQASYIGNVMDSKAIAIMNASGPGALEKVQIQQNQILIKQNEEIIELLKRLK</sequence>
<evidence type="ECO:0000313" key="1">
    <source>
        <dbReference type="EMBL" id="MTS53884.1"/>
    </source>
</evidence>
<protein>
    <submittedName>
        <fullName evidence="1">Uncharacterized protein</fullName>
    </submittedName>
</protein>
<gene>
    <name evidence="1" type="ORF">GMC94_03105</name>
</gene>
<accession>A0A7X2X341</accession>
<reference evidence="1 2" key="1">
    <citation type="journal article" date="2019" name="Nat. Med.">
        <title>A library of human gut bacterial isolates paired with longitudinal multiomics data enables mechanistic microbiome research.</title>
        <authorList>
            <person name="Poyet M."/>
            <person name="Groussin M."/>
            <person name="Gibbons S.M."/>
            <person name="Avila-Pacheco J."/>
            <person name="Jiang X."/>
            <person name="Kearney S.M."/>
            <person name="Perrotta A.R."/>
            <person name="Berdy B."/>
            <person name="Zhao S."/>
            <person name="Lieberman T.D."/>
            <person name="Swanson P.K."/>
            <person name="Smith M."/>
            <person name="Roesemann S."/>
            <person name="Alexander J.E."/>
            <person name="Rich S.A."/>
            <person name="Livny J."/>
            <person name="Vlamakis H."/>
            <person name="Clish C."/>
            <person name="Bullock K."/>
            <person name="Deik A."/>
            <person name="Scott J."/>
            <person name="Pierce K.A."/>
            <person name="Xavier R.J."/>
            <person name="Alm E.J."/>
        </authorList>
    </citation>
    <scope>NUCLEOTIDE SEQUENCE [LARGE SCALE GENOMIC DNA]</scope>
    <source>
        <strain evidence="1 2">BIOML-A1</strain>
    </source>
</reference>
<dbReference type="RefSeq" id="WP_129824241.1">
    <property type="nucleotide sequence ID" value="NZ_RCYS01000002.1"/>
</dbReference>
<dbReference type="Proteomes" id="UP000441330">
    <property type="component" value="Unassembled WGS sequence"/>
</dbReference>
<name>A0A7X2X341_STRPA</name>
<proteinExistence type="predicted"/>
<organism evidence="1 2">
    <name type="scientific">Streptococcus parasanguinis</name>
    <dbReference type="NCBI Taxonomy" id="1318"/>
    <lineage>
        <taxon>Bacteria</taxon>
        <taxon>Bacillati</taxon>
        <taxon>Bacillota</taxon>
        <taxon>Bacilli</taxon>
        <taxon>Lactobacillales</taxon>
        <taxon>Streptococcaceae</taxon>
        <taxon>Streptococcus</taxon>
    </lineage>
</organism>
<comment type="caution">
    <text evidence="1">The sequence shown here is derived from an EMBL/GenBank/DDBJ whole genome shotgun (WGS) entry which is preliminary data.</text>
</comment>